<evidence type="ECO:0000313" key="10">
    <source>
        <dbReference type="Proteomes" id="UP001597156"/>
    </source>
</evidence>
<feature type="transmembrane region" description="Helical" evidence="7">
    <location>
        <begin position="193"/>
        <end position="213"/>
    </location>
</feature>
<accession>A0ABW3PEK3</accession>
<evidence type="ECO:0000259" key="8">
    <source>
        <dbReference type="PROSITE" id="PS50850"/>
    </source>
</evidence>
<keyword evidence="4 7" id="KW-0812">Transmembrane</keyword>
<sequence>MNKTKYVLPILLLGNLLCMMDVSIMTIVLPEIQTAFKVNLTDLSWTLNVYTIVFASLIIPFGRFAQKIGRNKFVFIGLLIFGGGSFMTGISDNLSFMIGSRVIQSIGAAIIIPTSMVIGLEISNRQNRHKIVAALAGVQGLAVALGPSIGGFVSQYFGWRWVFFINVPLVILDLILYPFVLPLKRESKFSVKIDWLGALLSTAMLFSLSLGLIKGNTWGWHSTVIWVLFAIALGSLVIFVLLETYLKSPMIDMTLFKSRNFVGAGSALILCNFFLGGMAILIPTFLTQVQGESELRAALLITPYSIAVMFSAILTSLFVKRINNKLLISAGFILIGISYLLLSQMNLRHNYNELIVAAILLGVGYGLVAATANILAVADFHGSRLTDSQSVANVLRQVGMVLSIAIFMTILANNVGTAKQKTLGFSDQQINALSLSTAQQARLRHKLQYKLNPQNNDVSENQKARVTFQPIHVSNKRVAQLSKKLYQKRLRQMQREGRLSSNHIVAISQKLKHLVYYQVQQSIKHRVIELATKIKILVSQIKWYLKAKLNHAFLDIYGDMLWLAFLSLLIIPIFKFKPRS</sequence>
<dbReference type="InterPro" id="IPR011701">
    <property type="entry name" value="MFS"/>
</dbReference>
<feature type="transmembrane region" description="Helical" evidence="7">
    <location>
        <begin position="7"/>
        <end position="28"/>
    </location>
</feature>
<dbReference type="CDD" id="cd17321">
    <property type="entry name" value="MFS_MMR_MDR_like"/>
    <property type="match status" value="1"/>
</dbReference>
<protein>
    <submittedName>
        <fullName evidence="9">MFS transporter</fullName>
    </submittedName>
</protein>
<feature type="transmembrane region" description="Helical" evidence="7">
    <location>
        <begin position="267"/>
        <end position="286"/>
    </location>
</feature>
<feature type="transmembrane region" description="Helical" evidence="7">
    <location>
        <begin position="132"/>
        <end position="153"/>
    </location>
</feature>
<keyword evidence="2" id="KW-0813">Transport</keyword>
<feature type="transmembrane region" description="Helical" evidence="7">
    <location>
        <begin position="102"/>
        <end position="120"/>
    </location>
</feature>
<feature type="transmembrane region" description="Helical" evidence="7">
    <location>
        <begin position="159"/>
        <end position="181"/>
    </location>
</feature>
<keyword evidence="3" id="KW-1003">Cell membrane</keyword>
<dbReference type="InterPro" id="IPR036259">
    <property type="entry name" value="MFS_trans_sf"/>
</dbReference>
<feature type="transmembrane region" description="Helical" evidence="7">
    <location>
        <begin position="225"/>
        <end position="246"/>
    </location>
</feature>
<evidence type="ECO:0000256" key="3">
    <source>
        <dbReference type="ARBA" id="ARBA00022475"/>
    </source>
</evidence>
<feature type="transmembrane region" description="Helical" evidence="7">
    <location>
        <begin position="398"/>
        <end position="416"/>
    </location>
</feature>
<evidence type="ECO:0000256" key="7">
    <source>
        <dbReference type="SAM" id="Phobius"/>
    </source>
</evidence>
<reference evidence="10" key="1">
    <citation type="journal article" date="2019" name="Int. J. Syst. Evol. Microbiol.">
        <title>The Global Catalogue of Microorganisms (GCM) 10K type strain sequencing project: providing services to taxonomists for standard genome sequencing and annotation.</title>
        <authorList>
            <consortium name="The Broad Institute Genomics Platform"/>
            <consortium name="The Broad Institute Genome Sequencing Center for Infectious Disease"/>
            <person name="Wu L."/>
            <person name="Ma J."/>
        </authorList>
    </citation>
    <scope>NUCLEOTIDE SEQUENCE [LARGE SCALE GENOMIC DNA]</scope>
    <source>
        <strain evidence="10">CCUG 71848</strain>
    </source>
</reference>
<comment type="caution">
    <text evidence="9">The sequence shown here is derived from an EMBL/GenBank/DDBJ whole genome shotgun (WGS) entry which is preliminary data.</text>
</comment>
<feature type="transmembrane region" description="Helical" evidence="7">
    <location>
        <begin position="556"/>
        <end position="574"/>
    </location>
</feature>
<dbReference type="Pfam" id="PF07690">
    <property type="entry name" value="MFS_1"/>
    <property type="match status" value="1"/>
</dbReference>
<proteinExistence type="predicted"/>
<dbReference type="EMBL" id="JBHTLH010000010">
    <property type="protein sequence ID" value="MFD1124554.1"/>
    <property type="molecule type" value="Genomic_DNA"/>
</dbReference>
<evidence type="ECO:0000256" key="4">
    <source>
        <dbReference type="ARBA" id="ARBA00022692"/>
    </source>
</evidence>
<dbReference type="PROSITE" id="PS50850">
    <property type="entry name" value="MFS"/>
    <property type="match status" value="1"/>
</dbReference>
<dbReference type="PRINTS" id="PR01036">
    <property type="entry name" value="TCRTETB"/>
</dbReference>
<organism evidence="9 10">
    <name type="scientific">Lentilactobacillus raoultii</name>
    <dbReference type="NCBI Taxonomy" id="1987503"/>
    <lineage>
        <taxon>Bacteria</taxon>
        <taxon>Bacillati</taxon>
        <taxon>Bacillota</taxon>
        <taxon>Bacilli</taxon>
        <taxon>Lactobacillales</taxon>
        <taxon>Lactobacillaceae</taxon>
        <taxon>Lentilactobacillus</taxon>
    </lineage>
</organism>
<dbReference type="PANTHER" id="PTHR42718">
    <property type="entry name" value="MAJOR FACILITATOR SUPERFAMILY MULTIDRUG TRANSPORTER MFSC"/>
    <property type="match status" value="1"/>
</dbReference>
<feature type="domain" description="Major facilitator superfamily (MFS) profile" evidence="8">
    <location>
        <begin position="7"/>
        <end position="444"/>
    </location>
</feature>
<dbReference type="PANTHER" id="PTHR42718:SF46">
    <property type="entry name" value="BLR6921 PROTEIN"/>
    <property type="match status" value="1"/>
</dbReference>
<feature type="transmembrane region" description="Helical" evidence="7">
    <location>
        <begin position="43"/>
        <end position="61"/>
    </location>
</feature>
<keyword evidence="10" id="KW-1185">Reference proteome</keyword>
<comment type="subcellular location">
    <subcellularLocation>
        <location evidence="1">Cell membrane</location>
        <topology evidence="1">Multi-pass membrane protein</topology>
    </subcellularLocation>
</comment>
<feature type="transmembrane region" description="Helical" evidence="7">
    <location>
        <begin position="354"/>
        <end position="377"/>
    </location>
</feature>
<evidence type="ECO:0000313" key="9">
    <source>
        <dbReference type="EMBL" id="MFD1124554.1"/>
    </source>
</evidence>
<gene>
    <name evidence="9" type="ORF">ACFQ22_04160</name>
</gene>
<feature type="transmembrane region" description="Helical" evidence="7">
    <location>
        <begin position="298"/>
        <end position="319"/>
    </location>
</feature>
<evidence type="ECO:0000256" key="5">
    <source>
        <dbReference type="ARBA" id="ARBA00022989"/>
    </source>
</evidence>
<feature type="transmembrane region" description="Helical" evidence="7">
    <location>
        <begin position="73"/>
        <end position="90"/>
    </location>
</feature>
<dbReference type="InterPro" id="IPR020846">
    <property type="entry name" value="MFS_dom"/>
</dbReference>
<feature type="transmembrane region" description="Helical" evidence="7">
    <location>
        <begin position="326"/>
        <end position="342"/>
    </location>
</feature>
<dbReference type="Gene3D" id="1.20.1250.20">
    <property type="entry name" value="MFS general substrate transporter like domains"/>
    <property type="match status" value="2"/>
</dbReference>
<name>A0ABW3PEK3_9LACO</name>
<keyword evidence="6 7" id="KW-0472">Membrane</keyword>
<dbReference type="RefSeq" id="WP_121979496.1">
    <property type="nucleotide sequence ID" value="NZ_JBHTLH010000010.1"/>
</dbReference>
<dbReference type="SUPFAM" id="SSF103473">
    <property type="entry name" value="MFS general substrate transporter"/>
    <property type="match status" value="2"/>
</dbReference>
<evidence type="ECO:0000256" key="2">
    <source>
        <dbReference type="ARBA" id="ARBA00022448"/>
    </source>
</evidence>
<dbReference type="Proteomes" id="UP001597156">
    <property type="component" value="Unassembled WGS sequence"/>
</dbReference>
<keyword evidence="5 7" id="KW-1133">Transmembrane helix</keyword>
<evidence type="ECO:0000256" key="6">
    <source>
        <dbReference type="ARBA" id="ARBA00023136"/>
    </source>
</evidence>
<evidence type="ECO:0000256" key="1">
    <source>
        <dbReference type="ARBA" id="ARBA00004651"/>
    </source>
</evidence>